<organism evidence="2 3">
    <name type="scientific">Amycolatopsis arida</name>
    <dbReference type="NCBI Taxonomy" id="587909"/>
    <lineage>
        <taxon>Bacteria</taxon>
        <taxon>Bacillati</taxon>
        <taxon>Actinomycetota</taxon>
        <taxon>Actinomycetes</taxon>
        <taxon>Pseudonocardiales</taxon>
        <taxon>Pseudonocardiaceae</taxon>
        <taxon>Amycolatopsis</taxon>
    </lineage>
</organism>
<sequence length="317" mass="32472">MLIGAPAATAVPPSTTHGTHTASSGGPCTPRSALDRLADYIRTQQAPDGSFPGIGPGSTADAVYSLAAAGVDPSTVTTNGNSPIDYIYSRTDDLDTGVAARFLLALIVSGHSTTAPNGIDFVRAVESGYEPATGLFGVNLTAHSYAMIALRAAGRPVPSAAADALRARQRADGGWSHYVPARNSDTNTTAVALVALRAVGGAHPDTVRRALAYLRTQQAAGDGGFTFSTEYGTASDTNSTALVVVALRVLGQDLAAWAQNGNHVVTRLLAFQNPSGAFRHTDEFPTDNPYASYQAGPALAATLCRTGVTPNAGAMGS</sequence>
<dbReference type="SUPFAM" id="SSF48239">
    <property type="entry name" value="Terpenoid cyclases/Protein prenyltransferases"/>
    <property type="match status" value="3"/>
</dbReference>
<dbReference type="PANTHER" id="PTHR10559">
    <property type="entry name" value="TRANSCOBALAMIN-1/GASTRIC INTRINSIC FACTOR"/>
    <property type="match status" value="1"/>
</dbReference>
<protein>
    <recommendedName>
        <fullName evidence="4">Prenyltransferase and squalene oxidase repeat-containing protein</fullName>
    </recommendedName>
</protein>
<name>A0A1I5Z201_9PSEU</name>
<gene>
    <name evidence="2" type="ORF">SAMN05421810_108144</name>
</gene>
<dbReference type="PANTHER" id="PTHR10559:SF18">
    <property type="entry name" value="TRANSCOBALAMIN II"/>
    <property type="match status" value="1"/>
</dbReference>
<dbReference type="Proteomes" id="UP000198727">
    <property type="component" value="Unassembled WGS sequence"/>
</dbReference>
<dbReference type="InterPro" id="IPR051588">
    <property type="entry name" value="Cobalamin_Transport"/>
</dbReference>
<dbReference type="CDD" id="cd00688">
    <property type="entry name" value="ISOPREN_C2_like"/>
    <property type="match status" value="1"/>
</dbReference>
<dbReference type="AlphaFoldDB" id="A0A1I5Z201"/>
<dbReference type="STRING" id="587909.SAMN05421810_108144"/>
<dbReference type="InterPro" id="IPR008930">
    <property type="entry name" value="Terpenoid_cyclase/PrenylTrfase"/>
</dbReference>
<reference evidence="3" key="1">
    <citation type="submission" date="2016-10" db="EMBL/GenBank/DDBJ databases">
        <authorList>
            <person name="Varghese N."/>
            <person name="Submissions S."/>
        </authorList>
    </citation>
    <scope>NUCLEOTIDE SEQUENCE [LARGE SCALE GENOMIC DNA]</scope>
    <source>
        <strain evidence="3">CGMCC 4.5579</strain>
    </source>
</reference>
<accession>A0A1I5Z201</accession>
<feature type="region of interest" description="Disordered" evidence="1">
    <location>
        <begin position="1"/>
        <end position="29"/>
    </location>
</feature>
<feature type="compositionally biased region" description="Low complexity" evidence="1">
    <location>
        <begin position="1"/>
        <end position="27"/>
    </location>
</feature>
<dbReference type="Gene3D" id="1.50.10.20">
    <property type="match status" value="2"/>
</dbReference>
<evidence type="ECO:0000313" key="2">
    <source>
        <dbReference type="EMBL" id="SFQ50526.1"/>
    </source>
</evidence>
<evidence type="ECO:0008006" key="4">
    <source>
        <dbReference type="Google" id="ProtNLM"/>
    </source>
</evidence>
<evidence type="ECO:0000256" key="1">
    <source>
        <dbReference type="SAM" id="MobiDB-lite"/>
    </source>
</evidence>
<evidence type="ECO:0000313" key="3">
    <source>
        <dbReference type="Proteomes" id="UP000198727"/>
    </source>
</evidence>
<keyword evidence="3" id="KW-1185">Reference proteome</keyword>
<proteinExistence type="predicted"/>
<dbReference type="EMBL" id="FOWW01000008">
    <property type="protein sequence ID" value="SFQ50526.1"/>
    <property type="molecule type" value="Genomic_DNA"/>
</dbReference>